<dbReference type="Proteomes" id="UP000236291">
    <property type="component" value="Unassembled WGS sequence"/>
</dbReference>
<dbReference type="PANTHER" id="PTHR44259">
    <property type="entry name" value="OS07G0183000 PROTEIN-RELATED"/>
    <property type="match status" value="1"/>
</dbReference>
<evidence type="ECO:0000313" key="4">
    <source>
        <dbReference type="Proteomes" id="UP000236291"/>
    </source>
</evidence>
<dbReference type="Pfam" id="PF03478">
    <property type="entry name" value="Beta-prop_KIB1-4"/>
    <property type="match status" value="1"/>
</dbReference>
<evidence type="ECO:0000313" key="3">
    <source>
        <dbReference type="EMBL" id="PNX98673.1"/>
    </source>
</evidence>
<dbReference type="PANTHER" id="PTHR44259:SF114">
    <property type="entry name" value="OS06G0707300 PROTEIN"/>
    <property type="match status" value="1"/>
</dbReference>
<evidence type="ECO:0000259" key="1">
    <source>
        <dbReference type="Pfam" id="PF00646"/>
    </source>
</evidence>
<dbReference type="STRING" id="57577.A0A2K3N6J6"/>
<feature type="domain" description="F-box" evidence="1">
    <location>
        <begin position="11"/>
        <end position="45"/>
    </location>
</feature>
<reference evidence="3 4" key="1">
    <citation type="journal article" date="2014" name="Am. J. Bot.">
        <title>Genome assembly and annotation for red clover (Trifolium pratense; Fabaceae).</title>
        <authorList>
            <person name="Istvanek J."/>
            <person name="Jaros M."/>
            <person name="Krenek A."/>
            <person name="Repkova J."/>
        </authorList>
    </citation>
    <scope>NUCLEOTIDE SEQUENCE [LARGE SCALE GENOMIC DNA]</scope>
    <source>
        <strain evidence="4">cv. Tatra</strain>
        <tissue evidence="3">Young leaves</tissue>
    </source>
</reference>
<reference evidence="3 4" key="2">
    <citation type="journal article" date="2017" name="Front. Plant Sci.">
        <title>Gene Classification and Mining of Molecular Markers Useful in Red Clover (Trifolium pratense) Breeding.</title>
        <authorList>
            <person name="Istvanek J."/>
            <person name="Dluhosova J."/>
            <person name="Dluhos P."/>
            <person name="Patkova L."/>
            <person name="Nedelnik J."/>
            <person name="Repkova J."/>
        </authorList>
    </citation>
    <scope>NUCLEOTIDE SEQUENCE [LARGE SCALE GENOMIC DNA]</scope>
    <source>
        <strain evidence="4">cv. Tatra</strain>
        <tissue evidence="3">Young leaves</tissue>
    </source>
</reference>
<dbReference type="InterPro" id="IPR050942">
    <property type="entry name" value="F-box_BR-signaling"/>
</dbReference>
<evidence type="ECO:0000259" key="2">
    <source>
        <dbReference type="Pfam" id="PF03478"/>
    </source>
</evidence>
<dbReference type="InterPro" id="IPR001810">
    <property type="entry name" value="F-box_dom"/>
</dbReference>
<feature type="domain" description="KIB1-4 beta-propeller" evidence="2">
    <location>
        <begin position="69"/>
        <end position="368"/>
    </location>
</feature>
<dbReference type="EMBL" id="ASHM01016906">
    <property type="protein sequence ID" value="PNX98673.1"/>
    <property type="molecule type" value="Genomic_DNA"/>
</dbReference>
<dbReference type="Pfam" id="PF00646">
    <property type="entry name" value="F-box"/>
    <property type="match status" value="1"/>
</dbReference>
<dbReference type="InterPro" id="IPR005174">
    <property type="entry name" value="KIB1-4_b-propeller"/>
</dbReference>
<protein>
    <submittedName>
        <fullName evidence="3">F-box protein</fullName>
    </submittedName>
</protein>
<comment type="caution">
    <text evidence="3">The sequence shown here is derived from an EMBL/GenBank/DDBJ whole genome shotgun (WGS) entry which is preliminary data.</text>
</comment>
<name>A0A2K3N6J6_TRIPR</name>
<dbReference type="AlphaFoldDB" id="A0A2K3N6J6"/>
<accession>A0A2K3N6J6</accession>
<organism evidence="3 4">
    <name type="scientific">Trifolium pratense</name>
    <name type="common">Red clover</name>
    <dbReference type="NCBI Taxonomy" id="57577"/>
    <lineage>
        <taxon>Eukaryota</taxon>
        <taxon>Viridiplantae</taxon>
        <taxon>Streptophyta</taxon>
        <taxon>Embryophyta</taxon>
        <taxon>Tracheophyta</taxon>
        <taxon>Spermatophyta</taxon>
        <taxon>Magnoliopsida</taxon>
        <taxon>eudicotyledons</taxon>
        <taxon>Gunneridae</taxon>
        <taxon>Pentapetalae</taxon>
        <taxon>rosids</taxon>
        <taxon>fabids</taxon>
        <taxon>Fabales</taxon>
        <taxon>Fabaceae</taxon>
        <taxon>Papilionoideae</taxon>
        <taxon>50 kb inversion clade</taxon>
        <taxon>NPAAA clade</taxon>
        <taxon>Hologalegina</taxon>
        <taxon>IRL clade</taxon>
        <taxon>Trifolieae</taxon>
        <taxon>Trifolium</taxon>
    </lineage>
</organism>
<gene>
    <name evidence="3" type="ORF">L195_g021927</name>
</gene>
<proteinExistence type="predicted"/>
<sequence length="406" mass="46141">MDENDILTNQPVDVLEVILKRLPLKDYLVLRTICHYCRKTISNVIENKQCCHLPEQPQVFLQSNNSRFFFSLSTKSVHHLGTPPLLRTNRCVGSVEGWLIVNDYSEKGFAKFFFLNPVTKVRILIPSKLSLPSNSNVGSNGITCVRKVVASSKPNCDKSDCYLVGLLSDFCHIAIYKLFDKSWNIVESDKDSGSYFKDVEIIGTKLYVNDSCSNSLLVCDLKDATNGLPKAEVLVKIPEIRLSDSSIISTHAYCFLAKNEALRELYIIYLSIFAKPEYDTQHAAADRLRIITSYADPPKITGFKVLKLDTSKDPIEWQNVKLEDRVAFVSGWNTMVMSRDQLSCNEELTRGNRIYFAVHFRCPTDPWPGLQLGMFDLTDSSFNYFPVETSKDDDVPYPLWIVPSVW</sequence>